<comment type="similarity">
    <text evidence="2 7">Belongs to the UPF0056 (MarC) family.</text>
</comment>
<dbReference type="KEGG" id="mai:MICA_871"/>
<dbReference type="HOGENOM" id="CLU_079909_2_1_5"/>
<dbReference type="InterPro" id="IPR002771">
    <property type="entry name" value="Multi_antbiot-R_MarC"/>
</dbReference>
<dbReference type="EMBL" id="CP002382">
    <property type="protein sequence ID" value="AEP09204.1"/>
    <property type="molecule type" value="Genomic_DNA"/>
</dbReference>
<dbReference type="RefSeq" id="WP_014102427.1">
    <property type="nucleotide sequence ID" value="NC_016026.1"/>
</dbReference>
<keyword evidence="3" id="KW-1003">Cell membrane</keyword>
<evidence type="ECO:0000313" key="8">
    <source>
        <dbReference type="EMBL" id="AEP09204.1"/>
    </source>
</evidence>
<evidence type="ECO:0000256" key="7">
    <source>
        <dbReference type="RuleBase" id="RU362048"/>
    </source>
</evidence>
<feature type="transmembrane region" description="Helical" evidence="7">
    <location>
        <begin position="41"/>
        <end position="60"/>
    </location>
</feature>
<evidence type="ECO:0000256" key="4">
    <source>
        <dbReference type="ARBA" id="ARBA00022692"/>
    </source>
</evidence>
<dbReference type="Proteomes" id="UP000009286">
    <property type="component" value="Chromosome"/>
</dbReference>
<dbReference type="GO" id="GO:0005886">
    <property type="term" value="C:plasma membrane"/>
    <property type="evidence" value="ECO:0007669"/>
    <property type="project" value="UniProtKB-SubCell"/>
</dbReference>
<dbReference type="PANTHER" id="PTHR33508:SF1">
    <property type="entry name" value="UPF0056 MEMBRANE PROTEIN YHCE"/>
    <property type="match status" value="1"/>
</dbReference>
<dbReference type="PANTHER" id="PTHR33508">
    <property type="entry name" value="UPF0056 MEMBRANE PROTEIN YHCE"/>
    <property type="match status" value="1"/>
</dbReference>
<keyword evidence="9" id="KW-1185">Reference proteome</keyword>
<feature type="transmembrane region" description="Helical" evidence="7">
    <location>
        <begin position="147"/>
        <end position="167"/>
    </location>
</feature>
<keyword evidence="6 7" id="KW-0472">Membrane</keyword>
<dbReference type="eggNOG" id="COG2095">
    <property type="taxonomic scope" value="Bacteria"/>
</dbReference>
<dbReference type="OrthoDB" id="21094at2"/>
<comment type="subcellular location">
    <subcellularLocation>
        <location evidence="7">Cell inner membrane</location>
        <topology evidence="7">Multi-pass membrane protein</topology>
    </subcellularLocation>
    <subcellularLocation>
        <location evidence="1">Cell membrane</location>
        <topology evidence="1">Multi-pass membrane protein</topology>
    </subcellularLocation>
</comment>
<evidence type="ECO:0000256" key="6">
    <source>
        <dbReference type="ARBA" id="ARBA00023136"/>
    </source>
</evidence>
<evidence type="ECO:0000256" key="1">
    <source>
        <dbReference type="ARBA" id="ARBA00004651"/>
    </source>
</evidence>
<feature type="transmembrane region" description="Helical" evidence="7">
    <location>
        <begin position="72"/>
        <end position="91"/>
    </location>
</feature>
<sequence>MSPDLFLSAFVSMFVVVDPFGTAAVFAALTNKLDKAMQKRIAVKAVVIAAIILTTFSLVGEPLLRHMSISLPAFRVAGGILLFVTAFRMIMGFHDPDQLNSEKSAYKDRSDIAVFPLAIPLLSGPGCITAIVMFATSSKNMVDYATVMTATGCVLLIALSCLFFAGFLGRMFGPTGYGIVTRVMGILLAAMSIQFLSDGFHQLFNIQ</sequence>
<dbReference type="AlphaFoldDB" id="G2KRF7"/>
<gene>
    <name evidence="8" type="ordered locus">MICA_871</name>
</gene>
<evidence type="ECO:0000256" key="5">
    <source>
        <dbReference type="ARBA" id="ARBA00022989"/>
    </source>
</evidence>
<organism evidence="8 9">
    <name type="scientific">Micavibrio aeruginosavorus (strain ARL-13)</name>
    <dbReference type="NCBI Taxonomy" id="856793"/>
    <lineage>
        <taxon>Bacteria</taxon>
        <taxon>Pseudomonadati</taxon>
        <taxon>Bdellovibrionota</taxon>
        <taxon>Bdellovibrionia</taxon>
        <taxon>Bdellovibrionales</taxon>
        <taxon>Pseudobdellovibrionaceae</taxon>
        <taxon>Micavibrio</taxon>
    </lineage>
</organism>
<keyword evidence="4 7" id="KW-0812">Transmembrane</keyword>
<dbReference type="STRING" id="856793.MICA_871"/>
<dbReference type="NCBIfam" id="TIGR00427">
    <property type="entry name" value="NAAT family transporter"/>
    <property type="match status" value="1"/>
</dbReference>
<evidence type="ECO:0000313" key="9">
    <source>
        <dbReference type="Proteomes" id="UP000009286"/>
    </source>
</evidence>
<reference evidence="8 9" key="1">
    <citation type="journal article" date="2011" name="BMC Genomics">
        <title>Genomic insights into an obligate epibiotic bacterial predator: Micavibrio aeruginosavorus ARL-13.</title>
        <authorList>
            <person name="Wang Z."/>
            <person name="Kadouri D."/>
            <person name="Wu M."/>
        </authorList>
    </citation>
    <scope>NUCLEOTIDE SEQUENCE [LARGE SCALE GENOMIC DNA]</scope>
    <source>
        <strain evidence="8 9">ARL-13</strain>
    </source>
</reference>
<evidence type="ECO:0000256" key="2">
    <source>
        <dbReference type="ARBA" id="ARBA00009784"/>
    </source>
</evidence>
<feature type="transmembrane region" description="Helical" evidence="7">
    <location>
        <begin position="179"/>
        <end position="197"/>
    </location>
</feature>
<feature type="transmembrane region" description="Helical" evidence="7">
    <location>
        <begin position="112"/>
        <end position="135"/>
    </location>
</feature>
<feature type="transmembrane region" description="Helical" evidence="7">
    <location>
        <begin position="6"/>
        <end position="29"/>
    </location>
</feature>
<keyword evidence="5 7" id="KW-1133">Transmembrane helix</keyword>
<proteinExistence type="inferred from homology"/>
<dbReference type="Pfam" id="PF01914">
    <property type="entry name" value="MarC"/>
    <property type="match status" value="1"/>
</dbReference>
<accession>G2KRF7</accession>
<name>G2KRF7_MICAA</name>
<protein>
    <recommendedName>
        <fullName evidence="7">UPF0056 inner membrane protein</fullName>
    </recommendedName>
</protein>
<evidence type="ECO:0000256" key="3">
    <source>
        <dbReference type="ARBA" id="ARBA00022475"/>
    </source>
</evidence>